<feature type="binding site" evidence="5">
    <location>
        <position position="95"/>
    </location>
    <ligand>
        <name>substrate</name>
    </ligand>
</feature>
<evidence type="ECO:0000256" key="2">
    <source>
        <dbReference type="ARBA" id="ARBA00022801"/>
    </source>
</evidence>
<dbReference type="Gene3D" id="2.70.40.10">
    <property type="match status" value="1"/>
</dbReference>
<dbReference type="EC" id="3.6.1.23" evidence="5"/>
<feature type="binding site" evidence="5">
    <location>
        <begin position="82"/>
        <end position="84"/>
    </location>
    <ligand>
        <name>substrate</name>
    </ligand>
</feature>
<reference evidence="9" key="1">
    <citation type="submission" date="2017-09" db="EMBL/GenBank/DDBJ databases">
        <authorList>
            <person name="Varghese N."/>
            <person name="Submissions S."/>
        </authorList>
    </citation>
    <scope>NUCLEOTIDE SEQUENCE [LARGE SCALE GENOMIC DNA]</scope>
    <source>
        <strain evidence="9">C7</strain>
    </source>
</reference>
<dbReference type="PANTHER" id="PTHR11241:SF0">
    <property type="entry name" value="DEOXYURIDINE 5'-TRIPHOSPHATE NUCLEOTIDOHYDROLASE"/>
    <property type="match status" value="1"/>
</dbReference>
<keyword evidence="3 5" id="KW-0546">Nucleotide metabolism</keyword>
<dbReference type="NCBIfam" id="NF001862">
    <property type="entry name" value="PRK00601.1"/>
    <property type="match status" value="1"/>
</dbReference>
<comment type="function">
    <text evidence="5">This enzyme is involved in nucleotide metabolism: it produces dUMP, the immediate precursor of thymidine nucleotides and it decreases the intracellular concentration of dUTP so that uracil cannot be incorporated into DNA.</text>
</comment>
<evidence type="ECO:0000256" key="3">
    <source>
        <dbReference type="ARBA" id="ARBA00023080"/>
    </source>
</evidence>
<feature type="domain" description="dUTPase-like" evidence="7">
    <location>
        <begin position="24"/>
        <end position="161"/>
    </location>
</feature>
<dbReference type="NCBIfam" id="TIGR00576">
    <property type="entry name" value="dut"/>
    <property type="match status" value="1"/>
</dbReference>
<evidence type="ECO:0000256" key="4">
    <source>
        <dbReference type="ARBA" id="ARBA00047686"/>
    </source>
</evidence>
<comment type="cofactor">
    <cofactor evidence="5">
        <name>Mg(2+)</name>
        <dbReference type="ChEBI" id="CHEBI:18420"/>
    </cofactor>
</comment>
<dbReference type="GO" id="GO:0004170">
    <property type="term" value="F:dUTP diphosphatase activity"/>
    <property type="evidence" value="ECO:0007669"/>
    <property type="project" value="UniProtKB-UniRule"/>
</dbReference>
<evidence type="ECO:0000256" key="5">
    <source>
        <dbReference type="HAMAP-Rule" id="MF_00116"/>
    </source>
</evidence>
<dbReference type="GO" id="GO:0000287">
    <property type="term" value="F:magnesium ion binding"/>
    <property type="evidence" value="ECO:0007669"/>
    <property type="project" value="UniProtKB-UniRule"/>
</dbReference>
<dbReference type="AlphaFoldDB" id="A0A2C9CQE5"/>
<dbReference type="InterPro" id="IPR036157">
    <property type="entry name" value="dUTPase-like_sf"/>
</dbReference>
<feature type="binding site" evidence="5">
    <location>
        <begin position="99"/>
        <end position="101"/>
    </location>
    <ligand>
        <name>substrate</name>
    </ligand>
</feature>
<dbReference type="RefSeq" id="WP_097928170.1">
    <property type="nucleotide sequence ID" value="NZ_OCTN01000001.1"/>
</dbReference>
<dbReference type="HAMAP" id="MF_00116">
    <property type="entry name" value="dUTPase_bact"/>
    <property type="match status" value="1"/>
</dbReference>
<feature type="region of interest" description="Disordered" evidence="6">
    <location>
        <begin position="147"/>
        <end position="166"/>
    </location>
</feature>
<gene>
    <name evidence="5" type="primary">dut</name>
    <name evidence="8" type="ORF">SAMN06273572_101447</name>
</gene>
<dbReference type="EMBL" id="OCTN01000001">
    <property type="protein sequence ID" value="SOH92599.1"/>
    <property type="molecule type" value="Genomic_DNA"/>
</dbReference>
<dbReference type="PANTHER" id="PTHR11241">
    <property type="entry name" value="DEOXYURIDINE 5'-TRIPHOSPHATE NUCLEOTIDOHYDROLASE"/>
    <property type="match status" value="1"/>
</dbReference>
<comment type="caution">
    <text evidence="5">Lacks conserved residue(s) required for the propagation of feature annotation.</text>
</comment>
<proteinExistence type="inferred from homology"/>
<dbReference type="InterPro" id="IPR033704">
    <property type="entry name" value="dUTPase_trimeric"/>
</dbReference>
<protein>
    <recommendedName>
        <fullName evidence="5">Deoxyuridine 5'-triphosphate nucleotidohydrolase</fullName>
        <shortName evidence="5">dUTPase</shortName>
        <ecNumber evidence="5">3.6.1.23</ecNumber>
    </recommendedName>
    <alternativeName>
        <fullName evidence="5">dUTP pyrophosphatase</fullName>
    </alternativeName>
</protein>
<keyword evidence="5" id="KW-0460">Magnesium</keyword>
<dbReference type="GO" id="GO:0046081">
    <property type="term" value="P:dUTP catabolic process"/>
    <property type="evidence" value="ECO:0007669"/>
    <property type="project" value="InterPro"/>
</dbReference>
<dbReference type="Pfam" id="PF00692">
    <property type="entry name" value="dUTPase"/>
    <property type="match status" value="1"/>
</dbReference>
<evidence type="ECO:0000256" key="1">
    <source>
        <dbReference type="ARBA" id="ARBA00006581"/>
    </source>
</evidence>
<dbReference type="SUPFAM" id="SSF51283">
    <property type="entry name" value="dUTPase-like"/>
    <property type="match status" value="1"/>
</dbReference>
<dbReference type="Proteomes" id="UP000220034">
    <property type="component" value="Unassembled WGS sequence"/>
</dbReference>
<keyword evidence="2 5" id="KW-0378">Hydrolase</keyword>
<evidence type="ECO:0000256" key="6">
    <source>
        <dbReference type="SAM" id="MobiDB-lite"/>
    </source>
</evidence>
<comment type="similarity">
    <text evidence="1 5">Belongs to the dUTPase family.</text>
</comment>
<dbReference type="UniPathway" id="UPA00610">
    <property type="reaction ID" value="UER00666"/>
</dbReference>
<evidence type="ECO:0000313" key="9">
    <source>
        <dbReference type="Proteomes" id="UP000220034"/>
    </source>
</evidence>
<dbReference type="CDD" id="cd07557">
    <property type="entry name" value="trimeric_dUTPase"/>
    <property type="match status" value="1"/>
</dbReference>
<keyword evidence="9" id="KW-1185">Reference proteome</keyword>
<evidence type="ECO:0000313" key="8">
    <source>
        <dbReference type="EMBL" id="SOH92599.1"/>
    </source>
</evidence>
<dbReference type="InterPro" id="IPR029054">
    <property type="entry name" value="dUTPase-like"/>
</dbReference>
<comment type="pathway">
    <text evidence="5">Pyrimidine metabolism; dUMP biosynthesis; dUMP from dCTP (dUTP route): step 2/2.</text>
</comment>
<evidence type="ECO:0000259" key="7">
    <source>
        <dbReference type="Pfam" id="PF00692"/>
    </source>
</evidence>
<dbReference type="InterPro" id="IPR008181">
    <property type="entry name" value="dUTPase"/>
</dbReference>
<dbReference type="GO" id="GO:0006226">
    <property type="term" value="P:dUMP biosynthetic process"/>
    <property type="evidence" value="ECO:0007669"/>
    <property type="project" value="UniProtKB-UniRule"/>
</dbReference>
<name>A0A2C9CQE5_9RHOB</name>
<accession>A0A2C9CQE5</accession>
<dbReference type="OrthoDB" id="9809956at2"/>
<comment type="catalytic activity">
    <reaction evidence="4 5">
        <text>dUTP + H2O = dUMP + diphosphate + H(+)</text>
        <dbReference type="Rhea" id="RHEA:10248"/>
        <dbReference type="ChEBI" id="CHEBI:15377"/>
        <dbReference type="ChEBI" id="CHEBI:15378"/>
        <dbReference type="ChEBI" id="CHEBI:33019"/>
        <dbReference type="ChEBI" id="CHEBI:61555"/>
        <dbReference type="ChEBI" id="CHEBI:246422"/>
        <dbReference type="EC" id="3.6.1.23"/>
    </reaction>
</comment>
<sequence>MNGLKLSVPDRDVHVTRTEGSDAEIPLPRYATTGAAGMDLYANFGMNKRGRGVTLMPNGRALIPTGLMVDIPRGYELQVRPRSGLALRHGVTVANAPGTIDSDYRGEIGVILINQGHELFDVNHGDRIAQIVLAPVTQISWVETKQLSQTERGEGGFGSTGRDDTV</sequence>
<keyword evidence="5" id="KW-0479">Metal-binding</keyword>
<organism evidence="8 9">
    <name type="scientific">Pontivivens marinum</name>
    <dbReference type="NCBI Taxonomy" id="1690039"/>
    <lineage>
        <taxon>Bacteria</taxon>
        <taxon>Pseudomonadati</taxon>
        <taxon>Pseudomonadota</taxon>
        <taxon>Alphaproteobacteria</taxon>
        <taxon>Rhodobacterales</taxon>
        <taxon>Paracoccaceae</taxon>
        <taxon>Pontivivens</taxon>
    </lineage>
</organism>